<sequence length="50" mass="5825">MNKAIHLESKPRHCGAYLLYTELLPYRVTLYSNIPYSDINNVTGRSMPWP</sequence>
<dbReference type="KEGG" id="dvu:DVU_2718"/>
<dbReference type="PaxDb" id="882-DVU_2718"/>
<evidence type="ECO:0000313" key="2">
    <source>
        <dbReference type="Proteomes" id="UP000002194"/>
    </source>
</evidence>
<dbReference type="HOGENOM" id="CLU_3117212_0_0_7"/>
<reference evidence="1 2" key="1">
    <citation type="journal article" date="2004" name="Nat. Biotechnol.">
        <title>The genome sequence of the anaerobic, sulfate-reducing bacterium Desulfovibrio vulgaris Hildenborough.</title>
        <authorList>
            <person name="Heidelberg J.F."/>
            <person name="Seshadri R."/>
            <person name="Haveman S.A."/>
            <person name="Hemme C.L."/>
            <person name="Paulsen I.T."/>
            <person name="Kolonay J.F."/>
            <person name="Eisen J.A."/>
            <person name="Ward N."/>
            <person name="Methe B."/>
            <person name="Brinkac L.M."/>
            <person name="Daugherty S.C."/>
            <person name="Deboy R.T."/>
            <person name="Dodson R.J."/>
            <person name="Durkin A.S."/>
            <person name="Madupu R."/>
            <person name="Nelson W.C."/>
            <person name="Sullivan S.A."/>
            <person name="Fouts D."/>
            <person name="Haft D.H."/>
            <person name="Selengut J."/>
            <person name="Peterson J.D."/>
            <person name="Davidsen T.M."/>
            <person name="Zafar N."/>
            <person name="Zhou L."/>
            <person name="Radune D."/>
            <person name="Dimitrov G."/>
            <person name="Hance M."/>
            <person name="Tran K."/>
            <person name="Khouri H."/>
            <person name="Gill J."/>
            <person name="Utterback T.R."/>
            <person name="Feldblyum T.V."/>
            <person name="Wall J.D."/>
            <person name="Voordouw G."/>
            <person name="Fraser C.M."/>
        </authorList>
    </citation>
    <scope>NUCLEOTIDE SEQUENCE [LARGE SCALE GENOMIC DNA]</scope>
    <source>
        <strain evidence="2">ATCC 29579 / DSM 644 / NCIMB 8303 / VKM B-1760 / Hildenborough</strain>
    </source>
</reference>
<dbReference type="AlphaFoldDB" id="Q727Y6"/>
<proteinExistence type="predicted"/>
<keyword evidence="2" id="KW-1185">Reference proteome</keyword>
<dbReference type="EMBL" id="AE017285">
    <property type="protein sequence ID" value="AAS97190.1"/>
    <property type="molecule type" value="Genomic_DNA"/>
</dbReference>
<dbReference type="EnsemblBacteria" id="AAS97190">
    <property type="protein sequence ID" value="AAS97190"/>
    <property type="gene ID" value="DVU_2718"/>
</dbReference>
<organism evidence="1 2">
    <name type="scientific">Nitratidesulfovibrio vulgaris (strain ATCC 29579 / DSM 644 / CCUG 34227 / NCIMB 8303 / VKM B-1760 / Hildenborough)</name>
    <name type="common">Desulfovibrio vulgaris</name>
    <dbReference type="NCBI Taxonomy" id="882"/>
    <lineage>
        <taxon>Bacteria</taxon>
        <taxon>Pseudomonadati</taxon>
        <taxon>Thermodesulfobacteriota</taxon>
        <taxon>Desulfovibrionia</taxon>
        <taxon>Desulfovibrionales</taxon>
        <taxon>Desulfovibrionaceae</taxon>
        <taxon>Nitratidesulfovibrio</taxon>
    </lineage>
</organism>
<protein>
    <submittedName>
        <fullName evidence="1">Uncharacterized protein</fullName>
    </submittedName>
</protein>
<dbReference type="Proteomes" id="UP000002194">
    <property type="component" value="Chromosome"/>
</dbReference>
<gene>
    <name evidence="1" type="ordered locus">DVU_2718</name>
</gene>
<evidence type="ECO:0000313" key="1">
    <source>
        <dbReference type="EMBL" id="AAS97190.1"/>
    </source>
</evidence>
<name>Q727Y6_NITV2</name>
<accession>Q727Y6</accession>